<accession>A0A165S3S9</accession>
<dbReference type="OrthoDB" id="2844016at2759"/>
<organism evidence="1 2">
    <name type="scientific">Neolentinus lepideus HHB14362 ss-1</name>
    <dbReference type="NCBI Taxonomy" id="1314782"/>
    <lineage>
        <taxon>Eukaryota</taxon>
        <taxon>Fungi</taxon>
        <taxon>Dikarya</taxon>
        <taxon>Basidiomycota</taxon>
        <taxon>Agaricomycotina</taxon>
        <taxon>Agaricomycetes</taxon>
        <taxon>Gloeophyllales</taxon>
        <taxon>Gloeophyllaceae</taxon>
        <taxon>Neolentinus</taxon>
    </lineage>
</organism>
<proteinExistence type="predicted"/>
<evidence type="ECO:0000313" key="1">
    <source>
        <dbReference type="EMBL" id="KZT24636.1"/>
    </source>
</evidence>
<dbReference type="InParanoid" id="A0A165S3S9"/>
<name>A0A165S3S9_9AGAM</name>
<evidence type="ECO:0000313" key="2">
    <source>
        <dbReference type="Proteomes" id="UP000076761"/>
    </source>
</evidence>
<sequence length="184" mass="19316">MAMPARIARDLAPSCTGLGSSAFDTLSNFALTAFNTTLPNANSTGTPLILGDDLSYHEYRQSALTTYSYPYPTPNVTFNLEVGGLVANSEDSTAVSAVYSGYEFDFMTDSKGPVTPATIFCGVPSQDACGGNPVLAINGQTNLFSICQRTGGNSFAEVVYNATSKNSGYDLSSCYSVELCIVSA</sequence>
<protein>
    <submittedName>
        <fullName evidence="1">Uncharacterized protein</fullName>
    </submittedName>
</protein>
<keyword evidence="2" id="KW-1185">Reference proteome</keyword>
<reference evidence="1 2" key="1">
    <citation type="journal article" date="2016" name="Mol. Biol. Evol.">
        <title>Comparative Genomics of Early-Diverging Mushroom-Forming Fungi Provides Insights into the Origins of Lignocellulose Decay Capabilities.</title>
        <authorList>
            <person name="Nagy L.G."/>
            <person name="Riley R."/>
            <person name="Tritt A."/>
            <person name="Adam C."/>
            <person name="Daum C."/>
            <person name="Floudas D."/>
            <person name="Sun H."/>
            <person name="Yadav J.S."/>
            <person name="Pangilinan J."/>
            <person name="Larsson K.H."/>
            <person name="Matsuura K."/>
            <person name="Barry K."/>
            <person name="Labutti K."/>
            <person name="Kuo R."/>
            <person name="Ohm R.A."/>
            <person name="Bhattacharya S.S."/>
            <person name="Shirouzu T."/>
            <person name="Yoshinaga Y."/>
            <person name="Martin F.M."/>
            <person name="Grigoriev I.V."/>
            <person name="Hibbett D.S."/>
        </authorList>
    </citation>
    <scope>NUCLEOTIDE SEQUENCE [LARGE SCALE GENOMIC DNA]</scope>
    <source>
        <strain evidence="1 2">HHB14362 ss-1</strain>
    </source>
</reference>
<dbReference type="EMBL" id="KV425576">
    <property type="protein sequence ID" value="KZT24636.1"/>
    <property type="molecule type" value="Genomic_DNA"/>
</dbReference>
<dbReference type="AlphaFoldDB" id="A0A165S3S9"/>
<gene>
    <name evidence="1" type="ORF">NEOLEDRAFT_1179003</name>
</gene>
<dbReference type="Proteomes" id="UP000076761">
    <property type="component" value="Unassembled WGS sequence"/>
</dbReference>